<evidence type="ECO:0000313" key="3">
    <source>
        <dbReference type="Proteomes" id="UP000254956"/>
    </source>
</evidence>
<name>A0A380CMW8_9STAP</name>
<dbReference type="RefSeq" id="WP_103388077.1">
    <property type="nucleotide sequence ID" value="NZ_BKAV01000003.1"/>
</dbReference>
<sequence length="104" mass="11893">MKNKFISFLVLILLITFISSLISVLGNEYEDVDSIGTLDESINQAEQDNLPDYVPVKSTQHYENRNAIVRFIIKHGMKAYKSIKYAPKYPAGFKPVQMEQNIPL</sequence>
<organism evidence="2 3">
    <name type="scientific">Staphylococcus arlettae</name>
    <dbReference type="NCBI Taxonomy" id="29378"/>
    <lineage>
        <taxon>Bacteria</taxon>
        <taxon>Bacillati</taxon>
        <taxon>Bacillota</taxon>
        <taxon>Bacilli</taxon>
        <taxon>Bacillales</taxon>
        <taxon>Staphylococcaceae</taxon>
        <taxon>Staphylococcus</taxon>
    </lineage>
</organism>
<reference evidence="2 3" key="1">
    <citation type="submission" date="2018-06" db="EMBL/GenBank/DDBJ databases">
        <authorList>
            <consortium name="Pathogen Informatics"/>
            <person name="Doyle S."/>
        </authorList>
    </citation>
    <scope>NUCLEOTIDE SEQUENCE [LARGE SCALE GENOMIC DNA]</scope>
    <source>
        <strain evidence="2 3">NCTC12413</strain>
    </source>
</reference>
<dbReference type="EMBL" id="BKAV01000003">
    <property type="protein sequence ID" value="GEP99572.1"/>
    <property type="molecule type" value="Genomic_DNA"/>
</dbReference>
<keyword evidence="4" id="KW-1185">Reference proteome</keyword>
<dbReference type="Proteomes" id="UP000254956">
    <property type="component" value="Unassembled WGS sequence"/>
</dbReference>
<evidence type="ECO:0000313" key="1">
    <source>
        <dbReference type="EMBL" id="GEP99572.1"/>
    </source>
</evidence>
<protein>
    <submittedName>
        <fullName evidence="2">Uncharacterized protein</fullName>
    </submittedName>
</protein>
<dbReference type="AlphaFoldDB" id="A0A380CMW8"/>
<dbReference type="STRING" id="1212545.SARL_08996"/>
<dbReference type="EMBL" id="UGZE01000001">
    <property type="protein sequence ID" value="SUJ23050.1"/>
    <property type="molecule type" value="Genomic_DNA"/>
</dbReference>
<evidence type="ECO:0000313" key="2">
    <source>
        <dbReference type="EMBL" id="SUJ23050.1"/>
    </source>
</evidence>
<dbReference type="Proteomes" id="UP000321598">
    <property type="component" value="Unassembled WGS sequence"/>
</dbReference>
<evidence type="ECO:0000313" key="4">
    <source>
        <dbReference type="Proteomes" id="UP000321598"/>
    </source>
</evidence>
<proteinExistence type="predicted"/>
<gene>
    <name evidence="2" type="ORF">NCTC12413_02076</name>
    <name evidence="1" type="ORF">SAR03_06100</name>
</gene>
<accession>A0A380CMW8</accession>
<reference evidence="1 4" key="2">
    <citation type="submission" date="2019-07" db="EMBL/GenBank/DDBJ databases">
        <title>Whole genome shotgun sequence of Staphylococcus arlettae NBRC 109765.</title>
        <authorList>
            <person name="Hosoyama A."/>
            <person name="Uohara A."/>
            <person name="Ohji S."/>
            <person name="Ichikawa N."/>
        </authorList>
    </citation>
    <scope>NUCLEOTIDE SEQUENCE [LARGE SCALE GENOMIC DNA]</scope>
    <source>
        <strain evidence="1 4">NBRC 109765</strain>
    </source>
</reference>